<sequence length="337" mass="37672">MSDKGPLPLTSSEMGLLWTTYINDTMSVCVLKHFISNTEDPEVKTLVELTLEFSSRHVKLLKELFNKENFAVPKGFTEEDVNVRAKRLFSDYFYLYYIKNMAKVGLAVHSLAYSMSMRADIRSFYHECLEQVTLMDQKATELLLAKGLFIRPPYIPVPEKAGFVESTRFLSGGFFGFRSKRPLSTIEIGHLFSNVQTNALGRALLIGLSQVVQSEEIRKYLKRGADISSKHIKIFSDFLLDDNLPAPMTWESEITTSTEAPFSDKLILFHMSLLVAAGTGNYGVATAASPRKDIAAAYIRLAAEIAAYAEDGAVMMIKHGYLEEPPEAPDREALAQS</sequence>
<evidence type="ECO:0000313" key="1">
    <source>
        <dbReference type="EMBL" id="ANS76874.1"/>
    </source>
</evidence>
<reference evidence="1 2" key="1">
    <citation type="submission" date="2016-01" db="EMBL/GenBank/DDBJ databases">
        <title>Complete Genome Sequence of Paenibacillus yonginensis DCY84, a novel Plant Growth-Promoting Bacteria with Elicitation of Induced Systemic Resistance.</title>
        <authorList>
            <person name="Kim Y.J."/>
            <person name="Yang D.C."/>
            <person name="Sukweenadhi J."/>
        </authorList>
    </citation>
    <scope>NUCLEOTIDE SEQUENCE [LARGE SCALE GENOMIC DNA]</scope>
    <source>
        <strain evidence="1 2">DCY84</strain>
    </source>
</reference>
<dbReference type="RefSeq" id="WP_068699943.1">
    <property type="nucleotide sequence ID" value="NZ_CP014167.1"/>
</dbReference>
<accession>A0A1B1N632</accession>
<dbReference type="KEGG" id="pyg:AWM70_21705"/>
<dbReference type="STRING" id="1462996.AWM70_21705"/>
<dbReference type="InterPro" id="IPR021617">
    <property type="entry name" value="DUF3231"/>
</dbReference>
<gene>
    <name evidence="1" type="ORF">AWM70_21705</name>
</gene>
<dbReference type="Proteomes" id="UP000092573">
    <property type="component" value="Chromosome"/>
</dbReference>
<evidence type="ECO:0000313" key="2">
    <source>
        <dbReference type="Proteomes" id="UP000092573"/>
    </source>
</evidence>
<dbReference type="Pfam" id="PF11553">
    <property type="entry name" value="DUF3231"/>
    <property type="match status" value="2"/>
</dbReference>
<dbReference type="Gene3D" id="1.20.1260.10">
    <property type="match status" value="2"/>
</dbReference>
<dbReference type="InterPro" id="IPR012347">
    <property type="entry name" value="Ferritin-like"/>
</dbReference>
<dbReference type="AlphaFoldDB" id="A0A1B1N632"/>
<proteinExistence type="predicted"/>
<organism evidence="1 2">
    <name type="scientific">Paenibacillus yonginensis</name>
    <dbReference type="NCBI Taxonomy" id="1462996"/>
    <lineage>
        <taxon>Bacteria</taxon>
        <taxon>Bacillati</taxon>
        <taxon>Bacillota</taxon>
        <taxon>Bacilli</taxon>
        <taxon>Bacillales</taxon>
        <taxon>Paenibacillaceae</taxon>
        <taxon>Paenibacillus</taxon>
    </lineage>
</organism>
<name>A0A1B1N632_9BACL</name>
<keyword evidence="2" id="KW-1185">Reference proteome</keyword>
<dbReference type="EMBL" id="CP014167">
    <property type="protein sequence ID" value="ANS76874.1"/>
    <property type="molecule type" value="Genomic_DNA"/>
</dbReference>
<protein>
    <submittedName>
        <fullName evidence="1">Uncharacterized protein</fullName>
    </submittedName>
</protein>
<dbReference type="OrthoDB" id="1675670at2"/>